<dbReference type="CDD" id="cd07377">
    <property type="entry name" value="WHTH_GntR"/>
    <property type="match status" value="1"/>
</dbReference>
<name>A0A2N0DED2_RHISU</name>
<protein>
    <submittedName>
        <fullName evidence="5">GntR family transcriptional regulator</fullName>
    </submittedName>
</protein>
<dbReference type="GO" id="GO:0003677">
    <property type="term" value="F:DNA binding"/>
    <property type="evidence" value="ECO:0007669"/>
    <property type="project" value="UniProtKB-KW"/>
</dbReference>
<feature type="domain" description="HTH gntR-type" evidence="4">
    <location>
        <begin position="17"/>
        <end position="84"/>
    </location>
</feature>
<dbReference type="Gene3D" id="1.20.120.530">
    <property type="entry name" value="GntR ligand-binding domain-like"/>
    <property type="match status" value="1"/>
</dbReference>
<dbReference type="OrthoDB" id="7846328at2"/>
<dbReference type="AlphaFoldDB" id="A0A2N0DED2"/>
<dbReference type="PANTHER" id="PTHR43537">
    <property type="entry name" value="TRANSCRIPTIONAL REGULATOR, GNTR FAMILY"/>
    <property type="match status" value="1"/>
</dbReference>
<reference evidence="5 6" key="2">
    <citation type="submission" date="2017-12" db="EMBL/GenBank/DDBJ databases">
        <title>Genome sequence of Rhizobium sullae HCNT1 isolated from Sulla coronaria nodules and featuring peculiar denitrification phenotypes.</title>
        <authorList>
            <person name="De Diego-Diaz B."/>
            <person name="Treu L."/>
            <person name="Campanaro S."/>
            <person name="Da Silva Duarte V."/>
            <person name="Basaglia M."/>
            <person name="Favaro L."/>
            <person name="Casella S."/>
            <person name="Squartini A."/>
        </authorList>
    </citation>
    <scope>NUCLEOTIDE SEQUENCE [LARGE SCALE GENOMIC DNA]</scope>
    <source>
        <strain evidence="5 6">HCNT1</strain>
    </source>
</reference>
<keyword evidence="1" id="KW-0805">Transcription regulation</keyword>
<reference evidence="5 6" key="1">
    <citation type="submission" date="2017-11" db="EMBL/GenBank/DDBJ databases">
        <authorList>
            <person name="Han C.G."/>
        </authorList>
    </citation>
    <scope>NUCLEOTIDE SEQUENCE [LARGE SCALE GENOMIC DNA]</scope>
    <source>
        <strain evidence="5 6">HCNT1</strain>
    </source>
</reference>
<evidence type="ECO:0000313" key="6">
    <source>
        <dbReference type="Proteomes" id="UP000232164"/>
    </source>
</evidence>
<gene>
    <name evidence="5" type="ORF">CWR43_05890</name>
</gene>
<proteinExistence type="predicted"/>
<evidence type="ECO:0000256" key="2">
    <source>
        <dbReference type="ARBA" id="ARBA00023125"/>
    </source>
</evidence>
<evidence type="ECO:0000256" key="1">
    <source>
        <dbReference type="ARBA" id="ARBA00023015"/>
    </source>
</evidence>
<keyword evidence="3" id="KW-0804">Transcription</keyword>
<dbReference type="InterPro" id="IPR008920">
    <property type="entry name" value="TF_FadR/GntR_C"/>
</dbReference>
<dbReference type="InterPro" id="IPR036390">
    <property type="entry name" value="WH_DNA-bd_sf"/>
</dbReference>
<evidence type="ECO:0000313" key="5">
    <source>
        <dbReference type="EMBL" id="PKA44458.1"/>
    </source>
</evidence>
<dbReference type="SMART" id="SM00895">
    <property type="entry name" value="FCD"/>
    <property type="match status" value="1"/>
</dbReference>
<comment type="caution">
    <text evidence="5">The sequence shown here is derived from an EMBL/GenBank/DDBJ whole genome shotgun (WGS) entry which is preliminary data.</text>
</comment>
<dbReference type="GO" id="GO:0003700">
    <property type="term" value="F:DNA-binding transcription factor activity"/>
    <property type="evidence" value="ECO:0007669"/>
    <property type="project" value="InterPro"/>
</dbReference>
<organism evidence="5 6">
    <name type="scientific">Rhizobium sullae</name>
    <name type="common">Rhizobium hedysari</name>
    <dbReference type="NCBI Taxonomy" id="50338"/>
    <lineage>
        <taxon>Bacteria</taxon>
        <taxon>Pseudomonadati</taxon>
        <taxon>Pseudomonadota</taxon>
        <taxon>Alphaproteobacteria</taxon>
        <taxon>Hyphomicrobiales</taxon>
        <taxon>Rhizobiaceae</taxon>
        <taxon>Rhizobium/Agrobacterium group</taxon>
        <taxon>Rhizobium</taxon>
    </lineage>
</organism>
<accession>A0A2N0DED2</accession>
<dbReference type="Pfam" id="PF00392">
    <property type="entry name" value="GntR"/>
    <property type="match status" value="1"/>
</dbReference>
<dbReference type="PANTHER" id="PTHR43537:SF24">
    <property type="entry name" value="GLUCONATE OPERON TRANSCRIPTIONAL REPRESSOR"/>
    <property type="match status" value="1"/>
</dbReference>
<dbReference type="Gene3D" id="1.10.10.10">
    <property type="entry name" value="Winged helix-like DNA-binding domain superfamily/Winged helix DNA-binding domain"/>
    <property type="match status" value="1"/>
</dbReference>
<dbReference type="PROSITE" id="PS50949">
    <property type="entry name" value="HTH_GNTR"/>
    <property type="match status" value="1"/>
</dbReference>
<dbReference type="SMART" id="SM00345">
    <property type="entry name" value="HTH_GNTR"/>
    <property type="match status" value="1"/>
</dbReference>
<dbReference type="PRINTS" id="PR00035">
    <property type="entry name" value="HTHGNTR"/>
</dbReference>
<dbReference type="SUPFAM" id="SSF46785">
    <property type="entry name" value="Winged helix' DNA-binding domain"/>
    <property type="match status" value="1"/>
</dbReference>
<dbReference type="Pfam" id="PF07729">
    <property type="entry name" value="FCD"/>
    <property type="match status" value="1"/>
</dbReference>
<sequence length="231" mass="25338">MTVGLKDSTIKVERPAKTLRELALDKVREAIDSGHFKPGDRLVERDLCAQLGVSRTIVREVLRHLESEGLVANLPNKGPIVAQLDADEARQIYEIRGALEGMAARLCAERRDPAIVEALEAALNDIRQCYSKKDMPGVLASTSAFYQVLFSKVDRRVAWGIVNLLTVRINHLRSMTIKTDNRNIEGPAQMERIIEAIRRGDGEGAYRAAMDHVTSAAAIAEAVISAQSPAA</sequence>
<dbReference type="InterPro" id="IPR000524">
    <property type="entry name" value="Tscrpt_reg_HTH_GntR"/>
</dbReference>
<dbReference type="Proteomes" id="UP000232164">
    <property type="component" value="Unassembled WGS sequence"/>
</dbReference>
<evidence type="ECO:0000256" key="3">
    <source>
        <dbReference type="ARBA" id="ARBA00023163"/>
    </source>
</evidence>
<keyword evidence="2" id="KW-0238">DNA-binding</keyword>
<dbReference type="InterPro" id="IPR036388">
    <property type="entry name" value="WH-like_DNA-bd_sf"/>
</dbReference>
<dbReference type="RefSeq" id="WP_087001258.1">
    <property type="nucleotide sequence ID" value="NZ_FWER01000027.1"/>
</dbReference>
<dbReference type="EMBL" id="PIQN01000004">
    <property type="protein sequence ID" value="PKA44458.1"/>
    <property type="molecule type" value="Genomic_DNA"/>
</dbReference>
<dbReference type="SUPFAM" id="SSF48008">
    <property type="entry name" value="GntR ligand-binding domain-like"/>
    <property type="match status" value="1"/>
</dbReference>
<dbReference type="InterPro" id="IPR011711">
    <property type="entry name" value="GntR_C"/>
</dbReference>
<evidence type="ECO:0000259" key="4">
    <source>
        <dbReference type="PROSITE" id="PS50949"/>
    </source>
</evidence>